<organism evidence="1">
    <name type="scientific">marine sediment metagenome</name>
    <dbReference type="NCBI Taxonomy" id="412755"/>
    <lineage>
        <taxon>unclassified sequences</taxon>
        <taxon>metagenomes</taxon>
        <taxon>ecological metagenomes</taxon>
    </lineage>
</organism>
<evidence type="ECO:0000313" key="1">
    <source>
        <dbReference type="EMBL" id="KKL48146.1"/>
    </source>
</evidence>
<dbReference type="AlphaFoldDB" id="A0A0F9D344"/>
<dbReference type="EMBL" id="LAZR01033417">
    <property type="protein sequence ID" value="KKL48146.1"/>
    <property type="molecule type" value="Genomic_DNA"/>
</dbReference>
<gene>
    <name evidence="1" type="ORF">LCGC14_2328440</name>
</gene>
<protein>
    <submittedName>
        <fullName evidence="1">Uncharacterized protein</fullName>
    </submittedName>
</protein>
<reference evidence="1" key="1">
    <citation type="journal article" date="2015" name="Nature">
        <title>Complex archaea that bridge the gap between prokaryotes and eukaryotes.</title>
        <authorList>
            <person name="Spang A."/>
            <person name="Saw J.H."/>
            <person name="Jorgensen S.L."/>
            <person name="Zaremba-Niedzwiedzka K."/>
            <person name="Martijn J."/>
            <person name="Lind A.E."/>
            <person name="van Eijk R."/>
            <person name="Schleper C."/>
            <person name="Guy L."/>
            <person name="Ettema T.J."/>
        </authorList>
    </citation>
    <scope>NUCLEOTIDE SEQUENCE</scope>
</reference>
<proteinExistence type="predicted"/>
<name>A0A0F9D344_9ZZZZ</name>
<sequence>MGNIGPLKNIMTKEFIEWTEDIKKSLKECIGDLADVMLIKNGTPYTNENGCATILITLPDGIRFRESFHQEEFDKNNTIQKYYLKEIRLKNLAWSMRTHCNEVLEIAAKIIS</sequence>
<accession>A0A0F9D344</accession>
<comment type="caution">
    <text evidence="1">The sequence shown here is derived from an EMBL/GenBank/DDBJ whole genome shotgun (WGS) entry which is preliminary data.</text>
</comment>